<evidence type="ECO:0000256" key="6">
    <source>
        <dbReference type="ARBA" id="ARBA00022989"/>
    </source>
</evidence>
<evidence type="ECO:0000256" key="1">
    <source>
        <dbReference type="ARBA" id="ARBA00004167"/>
    </source>
</evidence>
<evidence type="ECO:0000256" key="3">
    <source>
        <dbReference type="ARBA" id="ARBA00022630"/>
    </source>
</evidence>
<dbReference type="STRING" id="1193182.BN11_740010"/>
<comment type="caution">
    <text evidence="10">The sequence shown here is derived from an EMBL/GenBank/DDBJ whole genome shotgun (WGS) entry which is preliminary data.</text>
</comment>
<sequence length="483" mass="55037">MVNLTIVQAWWNRKSEHMTHHNAEPIGWDRHAAAVGRVRAQLAALPSGAPVRLAKRTSNLFRPREDMGAQGLDVSCLAGVVEVDPASRVAQVQGMCTYETLVDATLAHGLMPYVVPQLKTITLGGAVTGLGIESSSFRNGLPHESVRELDILTGSGEILTATDDNAHRDLFRAFPNSYGSLGYSVRLMIDLEPVQPHVRLRHVRFTSVPSLVDTLEKILATREFEGHHVDFIDGVVFSADESYLVIAHFTDSTPPYTSDYTGRRIYYRSIQGWHEDFLTIRDYIWRWDTDWFWCSRGLFVQKPLVRRVIPKRYLRSDVYGKVIRFENRHGWYAALQQRRGALPQERVVQDVEIPIERTAEFVDWFLTNVPIEPIWLCPIRLRDTSHGVRPWPHYPLEAGRDYVNVGFWSAVPIVPSAADGDVNKAIEHKVHALDGHKSLYSDAYYDQDEFWSLYGGEEYARVKKLYDPDGRLPDLYAKAVGRR</sequence>
<keyword evidence="5" id="KW-0274">FAD</keyword>
<keyword evidence="7" id="KW-0560">Oxidoreductase</keyword>
<organism evidence="10 11">
    <name type="scientific">Nostocoides australiense Ben110</name>
    <dbReference type="NCBI Taxonomy" id="1193182"/>
    <lineage>
        <taxon>Bacteria</taxon>
        <taxon>Bacillati</taxon>
        <taxon>Actinomycetota</taxon>
        <taxon>Actinomycetes</taxon>
        <taxon>Micrococcales</taxon>
        <taxon>Intrasporangiaceae</taxon>
        <taxon>Nostocoides</taxon>
    </lineage>
</organism>
<evidence type="ECO:0000256" key="5">
    <source>
        <dbReference type="ARBA" id="ARBA00022827"/>
    </source>
</evidence>
<dbReference type="InterPro" id="IPR006094">
    <property type="entry name" value="Oxid_FAD_bind_N"/>
</dbReference>
<dbReference type="Proteomes" id="UP000035763">
    <property type="component" value="Unassembled WGS sequence"/>
</dbReference>
<evidence type="ECO:0000259" key="9">
    <source>
        <dbReference type="PROSITE" id="PS51387"/>
    </source>
</evidence>
<comment type="subcellular location">
    <subcellularLocation>
        <location evidence="1">Membrane</location>
        <topology evidence="1">Single-pass membrane protein</topology>
    </subcellularLocation>
</comment>
<feature type="domain" description="FAD-binding PCMH-type" evidence="9">
    <location>
        <begin position="21"/>
        <end position="194"/>
    </location>
</feature>
<dbReference type="PROSITE" id="PS51387">
    <property type="entry name" value="FAD_PCMH"/>
    <property type="match status" value="1"/>
</dbReference>
<dbReference type="Gene3D" id="3.30.465.10">
    <property type="match status" value="1"/>
</dbReference>
<protein>
    <recommendedName>
        <fullName evidence="2">Delta(24)-sterol reductase</fullName>
        <ecNumber evidence="2">1.3.1.72</ecNumber>
    </recommendedName>
</protein>
<dbReference type="SUPFAM" id="SSF56176">
    <property type="entry name" value="FAD-binding/transporter-associated domain-like"/>
    <property type="match status" value="1"/>
</dbReference>
<dbReference type="InterPro" id="IPR016170">
    <property type="entry name" value="Cytok_DH_C_sf"/>
</dbReference>
<dbReference type="InterPro" id="IPR036318">
    <property type="entry name" value="FAD-bd_PCMH-like_sf"/>
</dbReference>
<evidence type="ECO:0000313" key="11">
    <source>
        <dbReference type="Proteomes" id="UP000035763"/>
    </source>
</evidence>
<keyword evidence="8" id="KW-0472">Membrane</keyword>
<evidence type="ECO:0000256" key="7">
    <source>
        <dbReference type="ARBA" id="ARBA00023002"/>
    </source>
</evidence>
<dbReference type="PANTHER" id="PTHR10801:SF0">
    <property type="entry name" value="DELTA(24)-STEROL REDUCTASE"/>
    <property type="match status" value="1"/>
</dbReference>
<dbReference type="Gene3D" id="3.40.462.10">
    <property type="entry name" value="FAD-linked oxidases, C-terminal domain"/>
    <property type="match status" value="1"/>
</dbReference>
<evidence type="ECO:0000256" key="2">
    <source>
        <dbReference type="ARBA" id="ARBA00012405"/>
    </source>
</evidence>
<dbReference type="GO" id="GO:0071949">
    <property type="term" value="F:FAD binding"/>
    <property type="evidence" value="ECO:0007669"/>
    <property type="project" value="InterPro"/>
</dbReference>
<dbReference type="InterPro" id="IPR016166">
    <property type="entry name" value="FAD-bd_PCMH"/>
</dbReference>
<dbReference type="SUPFAM" id="SSF55103">
    <property type="entry name" value="FAD-linked oxidases, C-terminal domain"/>
    <property type="match status" value="1"/>
</dbReference>
<dbReference type="PANTHER" id="PTHR10801">
    <property type="entry name" value="24-DEHYDROCHOLESTEROL REDUCTASE"/>
    <property type="match status" value="1"/>
</dbReference>
<evidence type="ECO:0000313" key="10">
    <source>
        <dbReference type="EMBL" id="CCH75487.1"/>
    </source>
</evidence>
<accession>W6K1W9</accession>
<gene>
    <name evidence="10" type="ORF">BN11_740010</name>
</gene>
<dbReference type="Pfam" id="PF01565">
    <property type="entry name" value="FAD_binding_4"/>
    <property type="match status" value="1"/>
</dbReference>
<evidence type="ECO:0000256" key="4">
    <source>
        <dbReference type="ARBA" id="ARBA00022692"/>
    </source>
</evidence>
<name>W6K1W9_9MICO</name>
<proteinExistence type="predicted"/>
<keyword evidence="4" id="KW-0812">Transmembrane</keyword>
<dbReference type="InterPro" id="IPR016169">
    <property type="entry name" value="FAD-bd_PCMH_sub2"/>
</dbReference>
<keyword evidence="6" id="KW-1133">Transmembrane helix</keyword>
<reference evidence="10 11" key="1">
    <citation type="journal article" date="2013" name="ISME J.">
        <title>A metabolic model for members of the genus Tetrasphaera involved in enhanced biological phosphorus removal.</title>
        <authorList>
            <person name="Kristiansen R."/>
            <person name="Nguyen H.T.T."/>
            <person name="Saunders A.M."/>
            <person name="Nielsen J.L."/>
            <person name="Wimmer R."/>
            <person name="Le V.Q."/>
            <person name="McIlroy S.J."/>
            <person name="Petrovski S."/>
            <person name="Seviour R.J."/>
            <person name="Calteau A."/>
            <person name="Nielsen K.L."/>
            <person name="Nielsen P.H."/>
        </authorList>
    </citation>
    <scope>NUCLEOTIDE SEQUENCE [LARGE SCALE GENOMIC DNA]</scope>
    <source>
        <strain evidence="10 11">Ben110</strain>
    </source>
</reference>
<dbReference type="GO" id="GO:0050614">
    <property type="term" value="F:Delta24-sterol reductase activity"/>
    <property type="evidence" value="ECO:0007669"/>
    <property type="project" value="UniProtKB-EC"/>
</dbReference>
<keyword evidence="11" id="KW-1185">Reference proteome</keyword>
<evidence type="ECO:0000256" key="8">
    <source>
        <dbReference type="ARBA" id="ARBA00023136"/>
    </source>
</evidence>
<dbReference type="AlphaFoldDB" id="W6K1W9"/>
<keyword evidence="3" id="KW-0285">Flavoprotein</keyword>
<dbReference type="EC" id="1.3.1.72" evidence="2"/>
<dbReference type="EMBL" id="CAJA01000501">
    <property type="protein sequence ID" value="CCH75487.1"/>
    <property type="molecule type" value="Genomic_DNA"/>
</dbReference>
<dbReference type="GO" id="GO:0016020">
    <property type="term" value="C:membrane"/>
    <property type="evidence" value="ECO:0007669"/>
    <property type="project" value="UniProtKB-SubCell"/>
</dbReference>
<dbReference type="InterPro" id="IPR016164">
    <property type="entry name" value="FAD-linked_Oxase-like_C"/>
</dbReference>
<dbReference type="InterPro" id="IPR040165">
    <property type="entry name" value="Diminuto-like"/>
</dbReference>